<organism evidence="12 13">
    <name type="scientific">Campylobacter hyointestinalis subsp. hyointestinalis</name>
    <dbReference type="NCBI Taxonomy" id="91352"/>
    <lineage>
        <taxon>Bacteria</taxon>
        <taxon>Pseudomonadati</taxon>
        <taxon>Campylobacterota</taxon>
        <taxon>Epsilonproteobacteria</taxon>
        <taxon>Campylobacterales</taxon>
        <taxon>Campylobacteraceae</taxon>
        <taxon>Campylobacter</taxon>
    </lineage>
</organism>
<dbReference type="AlphaFoldDB" id="A0A9W5ENS2"/>
<dbReference type="InterPro" id="IPR006935">
    <property type="entry name" value="Helicase/UvrB_N"/>
</dbReference>
<dbReference type="InterPro" id="IPR014001">
    <property type="entry name" value="Helicase_ATP-bd"/>
</dbReference>
<dbReference type="RefSeq" id="WP_277958432.1">
    <property type="nucleotide sequence ID" value="NZ_FAVC01000001.1"/>
</dbReference>
<dbReference type="Gene3D" id="3.40.50.300">
    <property type="entry name" value="P-loop containing nucleotide triphosphate hydrolases"/>
    <property type="match status" value="2"/>
</dbReference>
<accession>A0A9W5ENS2</accession>
<dbReference type="NCBIfam" id="TIGR01587">
    <property type="entry name" value="cas3_core"/>
    <property type="match status" value="1"/>
</dbReference>
<dbReference type="PROSITE" id="PS51192">
    <property type="entry name" value="HELICASE_ATP_BIND_1"/>
    <property type="match status" value="1"/>
</dbReference>
<keyword evidence="7" id="KW-0347">Helicase</keyword>
<evidence type="ECO:0000259" key="11">
    <source>
        <dbReference type="PROSITE" id="PS51643"/>
    </source>
</evidence>
<feature type="domain" description="Helicase ATP-binding" evidence="10">
    <location>
        <begin position="237"/>
        <end position="418"/>
    </location>
</feature>
<evidence type="ECO:0000259" key="10">
    <source>
        <dbReference type="PROSITE" id="PS51192"/>
    </source>
</evidence>
<dbReference type="InterPro" id="IPR006474">
    <property type="entry name" value="Helicase_Cas3_CRISPR-ass_core"/>
</dbReference>
<feature type="domain" description="HD Cas3-type" evidence="11">
    <location>
        <begin position="23"/>
        <end position="196"/>
    </location>
</feature>
<dbReference type="GO" id="GO:0051607">
    <property type="term" value="P:defense response to virus"/>
    <property type="evidence" value="ECO:0007669"/>
    <property type="project" value="UniProtKB-KW"/>
</dbReference>
<keyword evidence="4" id="KW-0479">Metal-binding</keyword>
<proteinExistence type="inferred from homology"/>
<evidence type="ECO:0000256" key="4">
    <source>
        <dbReference type="ARBA" id="ARBA00022723"/>
    </source>
</evidence>
<evidence type="ECO:0000256" key="2">
    <source>
        <dbReference type="ARBA" id="ARBA00009046"/>
    </source>
</evidence>
<dbReference type="GO" id="GO:0003677">
    <property type="term" value="F:DNA binding"/>
    <property type="evidence" value="ECO:0007669"/>
    <property type="project" value="InterPro"/>
</dbReference>
<protein>
    <submittedName>
        <fullName evidence="12">CRISPR-associated helicase Cas3 domain-containing protein</fullName>
    </submittedName>
</protein>
<reference evidence="12 13" key="1">
    <citation type="submission" date="2015-11" db="EMBL/GenBank/DDBJ databases">
        <authorList>
            <consortium name="Pathogen Informatics"/>
        </authorList>
    </citation>
    <scope>NUCLEOTIDE SEQUENCE [LARGE SCALE GENOMIC DNA]</scope>
    <source>
        <strain evidence="12 13">007A-0283</strain>
    </source>
</reference>
<evidence type="ECO:0000256" key="5">
    <source>
        <dbReference type="ARBA" id="ARBA00022741"/>
    </source>
</evidence>
<dbReference type="GO" id="GO:0046872">
    <property type="term" value="F:metal ion binding"/>
    <property type="evidence" value="ECO:0007669"/>
    <property type="project" value="UniProtKB-KW"/>
</dbReference>
<dbReference type="GO" id="GO:0004518">
    <property type="term" value="F:nuclease activity"/>
    <property type="evidence" value="ECO:0007669"/>
    <property type="project" value="UniProtKB-KW"/>
</dbReference>
<dbReference type="Pfam" id="PF22590">
    <property type="entry name" value="Cas3-like_C_2"/>
    <property type="match status" value="1"/>
</dbReference>
<dbReference type="GO" id="GO:0016787">
    <property type="term" value="F:hydrolase activity"/>
    <property type="evidence" value="ECO:0007669"/>
    <property type="project" value="UniProtKB-KW"/>
</dbReference>
<keyword evidence="8" id="KW-0067">ATP-binding</keyword>
<dbReference type="SMART" id="SM00487">
    <property type="entry name" value="DEXDc"/>
    <property type="match status" value="1"/>
</dbReference>
<evidence type="ECO:0000313" key="13">
    <source>
        <dbReference type="Proteomes" id="UP000052245"/>
    </source>
</evidence>
<dbReference type="InterPro" id="IPR006483">
    <property type="entry name" value="CRISPR-assoc_Cas3_HD"/>
</dbReference>
<evidence type="ECO:0000256" key="8">
    <source>
        <dbReference type="ARBA" id="ARBA00022840"/>
    </source>
</evidence>
<keyword evidence="3" id="KW-0540">Nuclease</keyword>
<comment type="caution">
    <text evidence="12">The sequence shown here is derived from an EMBL/GenBank/DDBJ whole genome shotgun (WGS) entry which is preliminary data.</text>
</comment>
<dbReference type="InterPro" id="IPR054712">
    <property type="entry name" value="Cas3-like_dom"/>
</dbReference>
<dbReference type="CDD" id="cd09641">
    <property type="entry name" value="Cas3''_I"/>
    <property type="match status" value="1"/>
</dbReference>
<dbReference type="InterPro" id="IPR027417">
    <property type="entry name" value="P-loop_NTPase"/>
</dbReference>
<evidence type="ECO:0000256" key="1">
    <source>
        <dbReference type="ARBA" id="ARBA00006847"/>
    </source>
</evidence>
<keyword evidence="6" id="KW-0378">Hydrolase</keyword>
<evidence type="ECO:0000313" key="12">
    <source>
        <dbReference type="EMBL" id="CUU68337.1"/>
    </source>
</evidence>
<evidence type="ECO:0000256" key="9">
    <source>
        <dbReference type="ARBA" id="ARBA00023118"/>
    </source>
</evidence>
<dbReference type="Proteomes" id="UP000052245">
    <property type="component" value="Unassembled WGS sequence"/>
</dbReference>
<dbReference type="SUPFAM" id="SSF52540">
    <property type="entry name" value="P-loop containing nucleoside triphosphate hydrolases"/>
    <property type="match status" value="1"/>
</dbReference>
<dbReference type="GO" id="GO:0005524">
    <property type="term" value="F:ATP binding"/>
    <property type="evidence" value="ECO:0007669"/>
    <property type="project" value="UniProtKB-KW"/>
</dbReference>
<evidence type="ECO:0000256" key="7">
    <source>
        <dbReference type="ARBA" id="ARBA00022806"/>
    </source>
</evidence>
<keyword evidence="9" id="KW-0051">Antiviral defense</keyword>
<keyword evidence="5" id="KW-0547">Nucleotide-binding</keyword>
<dbReference type="EMBL" id="FAVC01000001">
    <property type="protein sequence ID" value="CUU68337.1"/>
    <property type="molecule type" value="Genomic_DNA"/>
</dbReference>
<dbReference type="GO" id="GO:0004386">
    <property type="term" value="F:helicase activity"/>
    <property type="evidence" value="ECO:0007669"/>
    <property type="project" value="UniProtKB-KW"/>
</dbReference>
<evidence type="ECO:0000256" key="3">
    <source>
        <dbReference type="ARBA" id="ARBA00022722"/>
    </source>
</evidence>
<gene>
    <name evidence="12" type="primary">cas_2</name>
    <name evidence="12" type="ORF">ERS739223_00041</name>
</gene>
<comment type="similarity">
    <text evidence="1">In the N-terminal section; belongs to the CRISPR-associated nuclease Cas3-HD family.</text>
</comment>
<dbReference type="Pfam" id="PF04851">
    <property type="entry name" value="ResIII"/>
    <property type="match status" value="1"/>
</dbReference>
<comment type="similarity">
    <text evidence="2">In the central section; belongs to the CRISPR-associated helicase Cas3 family.</text>
</comment>
<evidence type="ECO:0000256" key="6">
    <source>
        <dbReference type="ARBA" id="ARBA00022801"/>
    </source>
</evidence>
<sequence length="733" mass="85429">MQKIVEIYMRSTAIQSVLSEVFWSHPDKLYIDHIRRMLDVSDSEFVKKVKIFHDIAKLKIAFQKYIRNTNASIADKNHSLLSAYIFLENYIGDDLDIVFGFLAIVSHHGEVHNLYDAIRDNFCLNVKELDFANEVIQNAKMIDIYENIVFSKNELEDKTKKIELFLMHRKFRQKFDYQDFINFKSLYSNLIYSDKYEAIFSDSKITPRNIDLSLLESHIKNLKPHQKRDEFRKIVLNNFDKDHKLFTLTAPTGYGKTLTALNFALKFKKDRVIFTLPFTTIIDQAYDIINEIYGSTNTIFKIHHKTTINEDIDSDRYSKIKFIMDSFSGDINVTTLYQLIFTIFGNSNKDNVKFNQLKNSVIIIDEAQAIPYQIRMDFLKLCEIISEQLNTVFIFMSATMPIINSNKFREISNLDYFSNQKRYDICWLQIDKNQEILEQKISEAAKENHTLVVVNTVEKAQELYYKFKDDFECYSLTSYMVDEHKQMVISKIQNKLSKNDTKILLISTQSIEAGVDVSFEIGFREIAPISSIIQTAGRINRHFGGKKGKLYVFDDICKYSDVIYGNLQKISNSIISDILKPNDLCESEILGFANLYFKKINTNLESYYVEDEIKNLEFASINSKISEILEVEKCKRMLVIEPTSDFIDRLEAEYRDLQNQNLDKFNKLNKIDKIIKKLMACSINISNNDFGKIQTGLKDIEFIKGVKALPCFASEYDKNVGFKKCNFIKNPFS</sequence>
<dbReference type="InterPro" id="IPR038257">
    <property type="entry name" value="CRISPR-assoc_Cas3_HD_sf"/>
</dbReference>
<dbReference type="PROSITE" id="PS51643">
    <property type="entry name" value="HD_CAS3"/>
    <property type="match status" value="1"/>
</dbReference>
<name>A0A9W5ENS2_CAMHY</name>
<dbReference type="Gene3D" id="1.10.3210.30">
    <property type="match status" value="1"/>
</dbReference>